<sequence length="323" mass="37183">MDNQYTVLSQLGEGVFGYVWKAIHHSTKEIVAIKQLKYKLPTNVVKLVEFEALNSLKGHPNIVELKGIIKNDNTLSYVFEYMEDNLLQAIRKQIQPPCEAKIKYWMYQILKATEYMHNKGYIHRDMKPENILINGNTLKLADFGMAKKMSLHNSLTQTWAHLQYKKKDCPCGKFTEYVCTRWYRAPELLVHSPTYTSAIDMWSVGTIMAELFRSVPLFPGTSEQDQLYKICEVFGAPNHYNWPEGMRLATSSCFQFPQFPPLTSLAPCIPYASPEALNLIQGLCTWDPNKRLTASQALQHPFFISITNPIQFNQLPNLVKHTR</sequence>
<dbReference type="Gene3D" id="1.10.510.10">
    <property type="entry name" value="Transferase(Phosphotransferase) domain 1"/>
    <property type="match status" value="1"/>
</dbReference>
<dbReference type="SMART" id="SM00220">
    <property type="entry name" value="S_TKc"/>
    <property type="match status" value="1"/>
</dbReference>
<dbReference type="EMBL" id="CM026429">
    <property type="protein sequence ID" value="KAG0563231.1"/>
    <property type="molecule type" value="Genomic_DNA"/>
</dbReference>
<evidence type="ECO:0000256" key="7">
    <source>
        <dbReference type="RuleBase" id="RU000304"/>
    </source>
</evidence>
<keyword evidence="5 6" id="KW-0067">ATP-binding</keyword>
<keyword evidence="2" id="KW-0808">Transferase</keyword>
<keyword evidence="3 6" id="KW-0547">Nucleotide-binding</keyword>
<evidence type="ECO:0000256" key="6">
    <source>
        <dbReference type="PROSITE-ProRule" id="PRU10141"/>
    </source>
</evidence>
<dbReference type="Proteomes" id="UP000822688">
    <property type="component" value="Chromosome 8"/>
</dbReference>
<dbReference type="PROSITE" id="PS00108">
    <property type="entry name" value="PROTEIN_KINASE_ST"/>
    <property type="match status" value="1"/>
</dbReference>
<keyword evidence="1 7" id="KW-0723">Serine/threonine-protein kinase</keyword>
<feature type="binding site" evidence="6">
    <location>
        <position position="34"/>
    </location>
    <ligand>
        <name>ATP</name>
        <dbReference type="ChEBI" id="CHEBI:30616"/>
    </ligand>
</feature>
<dbReference type="SUPFAM" id="SSF56112">
    <property type="entry name" value="Protein kinase-like (PK-like)"/>
    <property type="match status" value="1"/>
</dbReference>
<organism evidence="9 10">
    <name type="scientific">Ceratodon purpureus</name>
    <name type="common">Fire moss</name>
    <name type="synonym">Dicranum purpureum</name>
    <dbReference type="NCBI Taxonomy" id="3225"/>
    <lineage>
        <taxon>Eukaryota</taxon>
        <taxon>Viridiplantae</taxon>
        <taxon>Streptophyta</taxon>
        <taxon>Embryophyta</taxon>
        <taxon>Bryophyta</taxon>
        <taxon>Bryophytina</taxon>
        <taxon>Bryopsida</taxon>
        <taxon>Dicranidae</taxon>
        <taxon>Pseudoditrichales</taxon>
        <taxon>Ditrichaceae</taxon>
        <taxon>Ceratodon</taxon>
    </lineage>
</organism>
<dbReference type="PROSITE" id="PS50011">
    <property type="entry name" value="PROTEIN_KINASE_DOM"/>
    <property type="match status" value="1"/>
</dbReference>
<feature type="domain" description="Protein kinase" evidence="8">
    <location>
        <begin position="5"/>
        <end position="303"/>
    </location>
</feature>
<dbReference type="GO" id="GO:0004674">
    <property type="term" value="F:protein serine/threonine kinase activity"/>
    <property type="evidence" value="ECO:0007669"/>
    <property type="project" value="UniProtKB-KW"/>
</dbReference>
<evidence type="ECO:0000256" key="4">
    <source>
        <dbReference type="ARBA" id="ARBA00022777"/>
    </source>
</evidence>
<gene>
    <name evidence="9" type="ORF">KC19_8G014100</name>
</gene>
<protein>
    <recommendedName>
        <fullName evidence="8">Protein kinase domain-containing protein</fullName>
    </recommendedName>
</protein>
<comment type="similarity">
    <text evidence="7">Belongs to the protein kinase superfamily.</text>
</comment>
<evidence type="ECO:0000256" key="2">
    <source>
        <dbReference type="ARBA" id="ARBA00022679"/>
    </source>
</evidence>
<dbReference type="InterPro" id="IPR011009">
    <property type="entry name" value="Kinase-like_dom_sf"/>
</dbReference>
<dbReference type="FunFam" id="1.10.510.10:FF:000624">
    <property type="entry name" value="Mitogen-activated protein kinase"/>
    <property type="match status" value="1"/>
</dbReference>
<dbReference type="Pfam" id="PF00069">
    <property type="entry name" value="Pkinase"/>
    <property type="match status" value="1"/>
</dbReference>
<accession>A0A8T0GU34</accession>
<proteinExistence type="inferred from homology"/>
<keyword evidence="10" id="KW-1185">Reference proteome</keyword>
<reference evidence="9" key="1">
    <citation type="submission" date="2020-06" db="EMBL/GenBank/DDBJ databases">
        <title>WGS assembly of Ceratodon purpureus strain R40.</title>
        <authorList>
            <person name="Carey S.B."/>
            <person name="Jenkins J."/>
            <person name="Shu S."/>
            <person name="Lovell J.T."/>
            <person name="Sreedasyam A."/>
            <person name="Maumus F."/>
            <person name="Tiley G.P."/>
            <person name="Fernandez-Pozo N."/>
            <person name="Barry K."/>
            <person name="Chen C."/>
            <person name="Wang M."/>
            <person name="Lipzen A."/>
            <person name="Daum C."/>
            <person name="Saski C.A."/>
            <person name="Payton A.C."/>
            <person name="Mcbreen J.C."/>
            <person name="Conrad R.E."/>
            <person name="Kollar L.M."/>
            <person name="Olsson S."/>
            <person name="Huttunen S."/>
            <person name="Landis J.B."/>
            <person name="Wickett N.J."/>
            <person name="Johnson M.G."/>
            <person name="Rensing S.A."/>
            <person name="Grimwood J."/>
            <person name="Schmutz J."/>
            <person name="Mcdaniel S.F."/>
        </authorList>
    </citation>
    <scope>NUCLEOTIDE SEQUENCE</scope>
    <source>
        <strain evidence="9">R40</strain>
    </source>
</reference>
<evidence type="ECO:0000256" key="3">
    <source>
        <dbReference type="ARBA" id="ARBA00022741"/>
    </source>
</evidence>
<dbReference type="InterPro" id="IPR000719">
    <property type="entry name" value="Prot_kinase_dom"/>
</dbReference>
<dbReference type="GO" id="GO:0005524">
    <property type="term" value="F:ATP binding"/>
    <property type="evidence" value="ECO:0007669"/>
    <property type="project" value="UniProtKB-UniRule"/>
</dbReference>
<dbReference type="InterPro" id="IPR008271">
    <property type="entry name" value="Ser/Thr_kinase_AS"/>
</dbReference>
<dbReference type="AlphaFoldDB" id="A0A8T0GU34"/>
<evidence type="ECO:0000313" key="9">
    <source>
        <dbReference type="EMBL" id="KAG0563231.1"/>
    </source>
</evidence>
<evidence type="ECO:0000259" key="8">
    <source>
        <dbReference type="PROSITE" id="PS50011"/>
    </source>
</evidence>
<dbReference type="InterPro" id="IPR017441">
    <property type="entry name" value="Protein_kinase_ATP_BS"/>
</dbReference>
<dbReference type="Gene3D" id="3.30.200.20">
    <property type="entry name" value="Phosphorylase Kinase, domain 1"/>
    <property type="match status" value="1"/>
</dbReference>
<dbReference type="PANTHER" id="PTHR24055">
    <property type="entry name" value="MITOGEN-ACTIVATED PROTEIN KINASE"/>
    <property type="match status" value="1"/>
</dbReference>
<name>A0A8T0GU34_CERPU</name>
<dbReference type="PROSITE" id="PS00107">
    <property type="entry name" value="PROTEIN_KINASE_ATP"/>
    <property type="match status" value="1"/>
</dbReference>
<comment type="caution">
    <text evidence="9">The sequence shown here is derived from an EMBL/GenBank/DDBJ whole genome shotgun (WGS) entry which is preliminary data.</text>
</comment>
<keyword evidence="4" id="KW-0418">Kinase</keyword>
<evidence type="ECO:0000256" key="1">
    <source>
        <dbReference type="ARBA" id="ARBA00022527"/>
    </source>
</evidence>
<evidence type="ECO:0000313" key="10">
    <source>
        <dbReference type="Proteomes" id="UP000822688"/>
    </source>
</evidence>
<evidence type="ECO:0000256" key="5">
    <source>
        <dbReference type="ARBA" id="ARBA00022840"/>
    </source>
</evidence>
<dbReference type="InterPro" id="IPR050117">
    <property type="entry name" value="MAPK"/>
</dbReference>